<dbReference type="WBParaSite" id="Minc3s00779g17242">
    <property type="protein sequence ID" value="Minc3s00779g17242"/>
    <property type="gene ID" value="Minc3s00779g17242"/>
</dbReference>
<keyword evidence="2" id="KW-0732">Signal</keyword>
<keyword evidence="1" id="KW-1133">Transmembrane helix</keyword>
<dbReference type="Gene3D" id="2.60.40.3770">
    <property type="match status" value="1"/>
</dbReference>
<evidence type="ECO:0000259" key="4">
    <source>
        <dbReference type="Pfam" id="PF19019"/>
    </source>
</evidence>
<reference evidence="6" key="1">
    <citation type="submission" date="2022-11" db="UniProtKB">
        <authorList>
            <consortium name="WormBaseParasite"/>
        </authorList>
    </citation>
    <scope>IDENTIFICATION</scope>
</reference>
<dbReference type="InterPro" id="IPR009878">
    <property type="entry name" value="Phlebovirus_G2_fusion"/>
</dbReference>
<feature type="transmembrane region" description="Helical" evidence="1">
    <location>
        <begin position="483"/>
        <end position="507"/>
    </location>
</feature>
<feature type="signal peptide" evidence="2">
    <location>
        <begin position="1"/>
        <end position="18"/>
    </location>
</feature>
<name>A0A914LXJ4_MELIC</name>
<accession>A0A914LXJ4</accession>
<dbReference type="Proteomes" id="UP000887563">
    <property type="component" value="Unplaced"/>
</dbReference>
<evidence type="ECO:0000259" key="3">
    <source>
        <dbReference type="Pfam" id="PF07245"/>
    </source>
</evidence>
<evidence type="ECO:0000313" key="6">
    <source>
        <dbReference type="WBParaSite" id="Minc3s00779g17242"/>
    </source>
</evidence>
<feature type="domain" description="Phlebovirus glycoprotein G2 C-terminal" evidence="4">
    <location>
        <begin position="348"/>
        <end position="509"/>
    </location>
</feature>
<sequence length="527" mass="59772">MKIIVTIIVFSLIKSVESLTTITAKEEKCTVNRQGERNCLFEDILELNLNPHEQFVKILLNDHTGKLAGTIDLEVHYTEMICTKVIKFYTRTWKIGSMSVKRCYSEGSCSENKCSQIKTNEKIEELKDVNKFPGISQCVESDGGWFQGCFYTLPACTFYRFYAMPTEKEILEIFTCEKWEPVLRINETIMDSSGNMTKCTYNLNPGMKMTDRNMEITVKDITMGVIPMLSSTFVSNKHKIAKIDTEMENILRKFKCKSMTEAKTFLNCSIDPTTCHCRPADNKINCDCKEIKSQNEIFLSENSLPFSHNGILIRNELGNIIASTELSSATLQLKLSGMRLKTEIELNKCLVTNISITGCYDCNEGANIELTCSTDFGKSLANIICPSTKILALCDTKGIGQKISTTIAHAEVEEKCEVFCGLQPTTFILKGRLAAVEINYINTWRVVGNEEVKTESSSSLSWLLHFDFFNLLYYLVNPTHLIIFLFTLLVLLFMFYCLLPLLLRLILTSLVQSICPRSVEDRHVKII</sequence>
<dbReference type="Gene3D" id="2.60.98.50">
    <property type="match status" value="1"/>
</dbReference>
<evidence type="ECO:0000313" key="5">
    <source>
        <dbReference type="Proteomes" id="UP000887563"/>
    </source>
</evidence>
<dbReference type="AlphaFoldDB" id="A0A914LXJ4"/>
<evidence type="ECO:0000256" key="1">
    <source>
        <dbReference type="SAM" id="Phobius"/>
    </source>
</evidence>
<feature type="chain" id="PRO_5037770856" evidence="2">
    <location>
        <begin position="19"/>
        <end position="527"/>
    </location>
</feature>
<keyword evidence="1" id="KW-0472">Membrane</keyword>
<keyword evidence="1" id="KW-0812">Transmembrane</keyword>
<feature type="domain" description="Phlebovirus glycoprotein G2 fusion" evidence="3">
    <location>
        <begin position="19"/>
        <end position="332"/>
    </location>
</feature>
<dbReference type="InterPro" id="IPR043603">
    <property type="entry name" value="Phlebo_G2_C"/>
</dbReference>
<organism evidence="5 6">
    <name type="scientific">Meloidogyne incognita</name>
    <name type="common">Southern root-knot nematode worm</name>
    <name type="synonym">Oxyuris incognita</name>
    <dbReference type="NCBI Taxonomy" id="6306"/>
    <lineage>
        <taxon>Eukaryota</taxon>
        <taxon>Metazoa</taxon>
        <taxon>Ecdysozoa</taxon>
        <taxon>Nematoda</taxon>
        <taxon>Chromadorea</taxon>
        <taxon>Rhabditida</taxon>
        <taxon>Tylenchina</taxon>
        <taxon>Tylenchomorpha</taxon>
        <taxon>Tylenchoidea</taxon>
        <taxon>Meloidogynidae</taxon>
        <taxon>Meloidogyninae</taxon>
        <taxon>Meloidogyne</taxon>
        <taxon>Meloidogyne incognita group</taxon>
    </lineage>
</organism>
<dbReference type="Pfam" id="PF19019">
    <property type="entry name" value="Phlebo_G2_C"/>
    <property type="match status" value="1"/>
</dbReference>
<keyword evidence="5" id="KW-1185">Reference proteome</keyword>
<protein>
    <submittedName>
        <fullName evidence="6">Phlebovirus glycoprotein G2 fusion domain-containing protein</fullName>
    </submittedName>
</protein>
<evidence type="ECO:0000256" key="2">
    <source>
        <dbReference type="SAM" id="SignalP"/>
    </source>
</evidence>
<dbReference type="Pfam" id="PF07245">
    <property type="entry name" value="Phlebovirus_G2"/>
    <property type="match status" value="1"/>
</dbReference>
<proteinExistence type="predicted"/>